<dbReference type="Proteomes" id="UP000663828">
    <property type="component" value="Unassembled WGS sequence"/>
</dbReference>
<proteinExistence type="inferred from homology"/>
<evidence type="ECO:0000259" key="4">
    <source>
        <dbReference type="PROSITE" id="PS51462"/>
    </source>
</evidence>
<dbReference type="InterPro" id="IPR020476">
    <property type="entry name" value="Nudix_hydrolase"/>
</dbReference>
<dbReference type="InterPro" id="IPR020084">
    <property type="entry name" value="NUDIX_hydrolase_CS"/>
</dbReference>
<dbReference type="EMBL" id="CAJNOR010004056">
    <property type="protein sequence ID" value="CAF1471408.1"/>
    <property type="molecule type" value="Genomic_DNA"/>
</dbReference>
<accession>A0A815R3Q9</accession>
<comment type="caution">
    <text evidence="5">The sequence shown here is derived from an EMBL/GenBank/DDBJ whole genome shotgun (WGS) entry which is preliminary data.</text>
</comment>
<keyword evidence="2 3" id="KW-0378">Hydrolase</keyword>
<dbReference type="GO" id="GO:0035529">
    <property type="term" value="F:NADH pyrophosphatase activity"/>
    <property type="evidence" value="ECO:0007669"/>
    <property type="project" value="TreeGrafter"/>
</dbReference>
<dbReference type="PANTHER" id="PTHR13994:SF13">
    <property type="entry name" value="FI03680P"/>
    <property type="match status" value="1"/>
</dbReference>
<reference evidence="5" key="1">
    <citation type="submission" date="2021-02" db="EMBL/GenBank/DDBJ databases">
        <authorList>
            <person name="Nowell W R."/>
        </authorList>
    </citation>
    <scope>NUCLEOTIDE SEQUENCE</scope>
</reference>
<name>A0A815R3Q9_ADIRI</name>
<dbReference type="Gene3D" id="3.90.79.10">
    <property type="entry name" value="Nucleoside Triphosphate Pyrophosphohydrolase"/>
    <property type="match status" value="1"/>
</dbReference>
<dbReference type="Gene3D" id="3.40.630.30">
    <property type="match status" value="1"/>
</dbReference>
<organism evidence="5 6">
    <name type="scientific">Adineta ricciae</name>
    <name type="common">Rotifer</name>
    <dbReference type="NCBI Taxonomy" id="249248"/>
    <lineage>
        <taxon>Eukaryota</taxon>
        <taxon>Metazoa</taxon>
        <taxon>Spiralia</taxon>
        <taxon>Gnathifera</taxon>
        <taxon>Rotifera</taxon>
        <taxon>Eurotatoria</taxon>
        <taxon>Bdelloidea</taxon>
        <taxon>Adinetida</taxon>
        <taxon>Adinetidae</taxon>
        <taxon>Adineta</taxon>
    </lineage>
</organism>
<dbReference type="InterPro" id="IPR000086">
    <property type="entry name" value="NUDIX_hydrolase_dom"/>
</dbReference>
<dbReference type="PROSITE" id="PS51462">
    <property type="entry name" value="NUDIX"/>
    <property type="match status" value="1"/>
</dbReference>
<dbReference type="CDD" id="cd04670">
    <property type="entry name" value="NUDIX_ASFGF2_Nudt6"/>
    <property type="match status" value="1"/>
</dbReference>
<dbReference type="PANTHER" id="PTHR13994">
    <property type="entry name" value="NUDIX HYDROLASE RELATED"/>
    <property type="match status" value="1"/>
</dbReference>
<evidence type="ECO:0000256" key="3">
    <source>
        <dbReference type="RuleBase" id="RU003476"/>
    </source>
</evidence>
<evidence type="ECO:0000313" key="6">
    <source>
        <dbReference type="Proteomes" id="UP000663828"/>
    </source>
</evidence>
<dbReference type="SUPFAM" id="SSF55811">
    <property type="entry name" value="Nudix"/>
    <property type="match status" value="1"/>
</dbReference>
<gene>
    <name evidence="5" type="ORF">XAT740_LOCUS38002</name>
</gene>
<feature type="domain" description="Nudix hydrolase" evidence="4">
    <location>
        <begin position="107"/>
        <end position="239"/>
    </location>
</feature>
<dbReference type="InterPro" id="IPR003293">
    <property type="entry name" value="Nudix_hydrolase6-like"/>
</dbReference>
<dbReference type="PROSITE" id="PS00893">
    <property type="entry name" value="NUDIX_BOX"/>
    <property type="match status" value="1"/>
</dbReference>
<sequence length="282" mass="32482">MATLENENNEEIVLLTGTDDIYSGVTVDKSLLAKTPALFERQLEKSIEAWRQAKRRGIWLSIPHDRTELIPIAQKLGFVLHHARHDYVMLTHWLDEKDPNQLPSYAMSTIGVGGLVVNKKREVLLIQERFAYVKDYFKLPGGCLDMGESIEHGVEREVFEETGIRAHFRGILSFTYKADFRFGHGDVYFCCLMTLNEDEEDQQINYDPLEIAVCKWMPLEEWANSPEKHPVAVTLHTARKAVDVLEGRAGLLEGERIELKSRNPERPPWDVMIYRDKSDNNK</sequence>
<keyword evidence="6" id="KW-1185">Reference proteome</keyword>
<dbReference type="PRINTS" id="PR00502">
    <property type="entry name" value="NUDIXFAMILY"/>
</dbReference>
<dbReference type="Pfam" id="PF00293">
    <property type="entry name" value="NUDIX"/>
    <property type="match status" value="1"/>
</dbReference>
<evidence type="ECO:0000313" key="5">
    <source>
        <dbReference type="EMBL" id="CAF1471408.1"/>
    </source>
</evidence>
<dbReference type="Pfam" id="PF18290">
    <property type="entry name" value="Nudix_hydro"/>
    <property type="match status" value="1"/>
</dbReference>
<dbReference type="GO" id="GO:0051287">
    <property type="term" value="F:NAD binding"/>
    <property type="evidence" value="ECO:0007669"/>
    <property type="project" value="TreeGrafter"/>
</dbReference>
<evidence type="ECO:0000256" key="1">
    <source>
        <dbReference type="ARBA" id="ARBA00005582"/>
    </source>
</evidence>
<dbReference type="InterPro" id="IPR040618">
    <property type="entry name" value="Pre-Nudix"/>
</dbReference>
<evidence type="ECO:0000256" key="2">
    <source>
        <dbReference type="ARBA" id="ARBA00022801"/>
    </source>
</evidence>
<dbReference type="GO" id="GO:0047631">
    <property type="term" value="F:ADP-ribose diphosphatase activity"/>
    <property type="evidence" value="ECO:0007669"/>
    <property type="project" value="TreeGrafter"/>
</dbReference>
<comment type="similarity">
    <text evidence="1 3">Belongs to the Nudix hydrolase family.</text>
</comment>
<dbReference type="InterPro" id="IPR015797">
    <property type="entry name" value="NUDIX_hydrolase-like_dom_sf"/>
</dbReference>
<protein>
    <recommendedName>
        <fullName evidence="4">Nudix hydrolase domain-containing protein</fullName>
    </recommendedName>
</protein>
<dbReference type="AlphaFoldDB" id="A0A815R3Q9"/>